<comment type="caution">
    <text evidence="2">The sequence shown here is derived from an EMBL/GenBank/DDBJ whole genome shotgun (WGS) entry which is preliminary data.</text>
</comment>
<dbReference type="OrthoDB" id="9787293at2"/>
<sequence>MSSVAMTGTDPGKRKAGRSHLRILTVHRYYWPDTAPYASLLRRIVQRWQQEGNEVEVLSSQPSYKATLDNAYQKSDQTVDGVRITRLKLANEAGKPIVRIRNAIRLGLNLVWRAVVRRYDVVMISTAPPVLGGLAAAIACRLTGARFIYHCMDIHPEVGRISGEFSHPAVFGLLRKLDNWSCHQAEPVVVLSRDMEQTLRERPGGDRLQIRVLNNFSLPDDSGEPEPLPFEMPPCRLNVLFAGNIGRFQGLETAIQAMARLTARGDIRLTLMGDGIAKEALQEQAQRAGANVQFLGHQPVAVAKEAMRHADAGFVSLVPGIYRYAYPSKTMTYLEQGCPLIVAVEPESELAREVEAGGYGYAVPPDDAQALASLFERLADDPSWKEPMRENASQKALDVFSEPVVLHQWSELLSNRTADTE</sequence>
<reference evidence="2 3" key="1">
    <citation type="submission" date="2017-08" db="EMBL/GenBank/DDBJ databases">
        <title>Halovibrio sewagensis sp. nov., isolated from wastewater of high salinity.</title>
        <authorList>
            <person name="Dong X."/>
            <person name="Zhang G."/>
        </authorList>
    </citation>
    <scope>NUCLEOTIDE SEQUENCE [LARGE SCALE GENOMIC DNA]</scope>
    <source>
        <strain evidence="2 3">YL5-2</strain>
    </source>
</reference>
<accession>A0A2A2FBW6</accession>
<dbReference type="Pfam" id="PF13692">
    <property type="entry name" value="Glyco_trans_1_4"/>
    <property type="match status" value="1"/>
</dbReference>
<proteinExistence type="predicted"/>
<organism evidence="2 3">
    <name type="scientific">Halovibrio salipaludis</name>
    <dbReference type="NCBI Taxonomy" id="2032626"/>
    <lineage>
        <taxon>Bacteria</taxon>
        <taxon>Pseudomonadati</taxon>
        <taxon>Pseudomonadota</taxon>
        <taxon>Gammaproteobacteria</taxon>
        <taxon>Oceanospirillales</taxon>
        <taxon>Halomonadaceae</taxon>
        <taxon>Halovibrio</taxon>
    </lineage>
</organism>
<gene>
    <name evidence="2" type="ORF">CK501_04780</name>
</gene>
<dbReference type="InterPro" id="IPR028098">
    <property type="entry name" value="Glyco_trans_4-like_N"/>
</dbReference>
<dbReference type="PANTHER" id="PTHR45947:SF3">
    <property type="entry name" value="SULFOQUINOVOSYL TRANSFERASE SQD2"/>
    <property type="match status" value="1"/>
</dbReference>
<dbReference type="GO" id="GO:0016758">
    <property type="term" value="F:hexosyltransferase activity"/>
    <property type="evidence" value="ECO:0007669"/>
    <property type="project" value="TreeGrafter"/>
</dbReference>
<dbReference type="SUPFAM" id="SSF53756">
    <property type="entry name" value="UDP-Glycosyltransferase/glycogen phosphorylase"/>
    <property type="match status" value="1"/>
</dbReference>
<dbReference type="CDD" id="cd03794">
    <property type="entry name" value="GT4_WbuB-like"/>
    <property type="match status" value="1"/>
</dbReference>
<feature type="domain" description="Glycosyltransferase subfamily 4-like N-terminal" evidence="1">
    <location>
        <begin position="41"/>
        <end position="215"/>
    </location>
</feature>
<dbReference type="Gene3D" id="3.40.50.2000">
    <property type="entry name" value="Glycogen Phosphorylase B"/>
    <property type="match status" value="2"/>
</dbReference>
<dbReference type="Proteomes" id="UP000218896">
    <property type="component" value="Unassembled WGS sequence"/>
</dbReference>
<keyword evidence="3" id="KW-1185">Reference proteome</keyword>
<evidence type="ECO:0000313" key="2">
    <source>
        <dbReference type="EMBL" id="PAU82458.1"/>
    </source>
</evidence>
<dbReference type="PANTHER" id="PTHR45947">
    <property type="entry name" value="SULFOQUINOVOSYL TRANSFERASE SQD2"/>
    <property type="match status" value="1"/>
</dbReference>
<protein>
    <submittedName>
        <fullName evidence="2">Glycosyltransferase WbuB</fullName>
    </submittedName>
</protein>
<evidence type="ECO:0000259" key="1">
    <source>
        <dbReference type="Pfam" id="PF13579"/>
    </source>
</evidence>
<dbReference type="Pfam" id="PF13579">
    <property type="entry name" value="Glyco_trans_4_4"/>
    <property type="match status" value="1"/>
</dbReference>
<keyword evidence="2" id="KW-0808">Transferase</keyword>
<dbReference type="InterPro" id="IPR050194">
    <property type="entry name" value="Glycosyltransferase_grp1"/>
</dbReference>
<evidence type="ECO:0000313" key="3">
    <source>
        <dbReference type="Proteomes" id="UP000218896"/>
    </source>
</evidence>
<dbReference type="AlphaFoldDB" id="A0A2A2FBW6"/>
<dbReference type="EMBL" id="NSKD01000001">
    <property type="protein sequence ID" value="PAU82458.1"/>
    <property type="molecule type" value="Genomic_DNA"/>
</dbReference>
<name>A0A2A2FBW6_9GAMM</name>